<evidence type="ECO:0000313" key="5">
    <source>
        <dbReference type="Proteomes" id="UP000318017"/>
    </source>
</evidence>
<dbReference type="InterPro" id="IPR007809">
    <property type="entry name" value="FlgN-like"/>
</dbReference>
<comment type="similarity">
    <text evidence="2">Belongs to the FlgN family.</text>
</comment>
<name>A0A518GAP3_9BACT</name>
<proteinExistence type="inferred from homology"/>
<dbReference type="AlphaFoldDB" id="A0A518GAP3"/>
<comment type="function">
    <text evidence="1">Required for the efficient initiation of filament assembly.</text>
</comment>
<gene>
    <name evidence="4" type="ORF">Q31a_40020</name>
</gene>
<dbReference type="InterPro" id="IPR036679">
    <property type="entry name" value="FlgN-like_sf"/>
</dbReference>
<reference evidence="4 5" key="1">
    <citation type="submission" date="2019-02" db="EMBL/GenBank/DDBJ databases">
        <title>Deep-cultivation of Planctomycetes and their phenomic and genomic characterization uncovers novel biology.</title>
        <authorList>
            <person name="Wiegand S."/>
            <person name="Jogler M."/>
            <person name="Boedeker C."/>
            <person name="Pinto D."/>
            <person name="Vollmers J."/>
            <person name="Rivas-Marin E."/>
            <person name="Kohn T."/>
            <person name="Peeters S.H."/>
            <person name="Heuer A."/>
            <person name="Rast P."/>
            <person name="Oberbeckmann S."/>
            <person name="Bunk B."/>
            <person name="Jeske O."/>
            <person name="Meyerdierks A."/>
            <person name="Storesund J.E."/>
            <person name="Kallscheuer N."/>
            <person name="Luecker S."/>
            <person name="Lage O.M."/>
            <person name="Pohl T."/>
            <person name="Merkel B.J."/>
            <person name="Hornburger P."/>
            <person name="Mueller R.-W."/>
            <person name="Bruemmer F."/>
            <person name="Labrenz M."/>
            <person name="Spormann A.M."/>
            <person name="Op den Camp H."/>
            <person name="Overmann J."/>
            <person name="Amann R."/>
            <person name="Jetten M.S.M."/>
            <person name="Mascher T."/>
            <person name="Medema M.H."/>
            <person name="Devos D.P."/>
            <person name="Kaster A.-K."/>
            <person name="Ovreas L."/>
            <person name="Rohde M."/>
            <person name="Galperin M.Y."/>
            <person name="Jogler C."/>
        </authorList>
    </citation>
    <scope>NUCLEOTIDE SEQUENCE [LARGE SCALE GENOMIC DNA]</scope>
    <source>
        <strain evidence="4 5">Q31a</strain>
    </source>
</reference>
<dbReference type="Gene3D" id="1.20.58.300">
    <property type="entry name" value="FlgN-like"/>
    <property type="match status" value="1"/>
</dbReference>
<evidence type="ECO:0000256" key="2">
    <source>
        <dbReference type="ARBA" id="ARBA00007703"/>
    </source>
</evidence>
<protein>
    <submittedName>
        <fullName evidence="4">FlgN protein</fullName>
    </submittedName>
</protein>
<dbReference type="GO" id="GO:0044780">
    <property type="term" value="P:bacterial-type flagellum assembly"/>
    <property type="evidence" value="ECO:0007669"/>
    <property type="project" value="InterPro"/>
</dbReference>
<dbReference type="SUPFAM" id="SSF140566">
    <property type="entry name" value="FlgN-like"/>
    <property type="match status" value="1"/>
</dbReference>
<evidence type="ECO:0000313" key="4">
    <source>
        <dbReference type="EMBL" id="QDV25675.1"/>
    </source>
</evidence>
<dbReference type="Proteomes" id="UP000318017">
    <property type="component" value="Chromosome"/>
</dbReference>
<evidence type="ECO:0000256" key="3">
    <source>
        <dbReference type="ARBA" id="ARBA00022795"/>
    </source>
</evidence>
<sequence>MTNLGDVTLRLESYLARLSDVNHRWETWLSQGEQAIVASDHDRLQTLTPEAETLMRELQQLILVRQQLLDEAQQGGLPNSDLSSLARHLPAWQAPSAALRQSLRKAKKQLSNLRRLHAATWVLLSQSAQYYGDMMQILMQGSARKDVYLQSAGSDTGGGMLLDTSL</sequence>
<dbReference type="KEGG" id="ahel:Q31a_40020"/>
<accession>A0A518GAP3</accession>
<dbReference type="RefSeq" id="WP_145081096.1">
    <property type="nucleotide sequence ID" value="NZ_CP036298.1"/>
</dbReference>
<dbReference type="EMBL" id="CP036298">
    <property type="protein sequence ID" value="QDV25675.1"/>
    <property type="molecule type" value="Genomic_DNA"/>
</dbReference>
<keyword evidence="5" id="KW-1185">Reference proteome</keyword>
<organism evidence="4 5">
    <name type="scientific">Aureliella helgolandensis</name>
    <dbReference type="NCBI Taxonomy" id="2527968"/>
    <lineage>
        <taxon>Bacteria</taxon>
        <taxon>Pseudomonadati</taxon>
        <taxon>Planctomycetota</taxon>
        <taxon>Planctomycetia</taxon>
        <taxon>Pirellulales</taxon>
        <taxon>Pirellulaceae</taxon>
        <taxon>Aureliella</taxon>
    </lineage>
</organism>
<keyword evidence="3" id="KW-1005">Bacterial flagellum biogenesis</keyword>
<evidence type="ECO:0000256" key="1">
    <source>
        <dbReference type="ARBA" id="ARBA00002397"/>
    </source>
</evidence>
<dbReference type="Pfam" id="PF05130">
    <property type="entry name" value="FlgN"/>
    <property type="match status" value="1"/>
</dbReference>